<dbReference type="AlphaFoldDB" id="A0A2X0IBH7"/>
<keyword evidence="2" id="KW-1185">Reference proteome</keyword>
<sequence length="84" mass="9527">MPTIQDLEVQFKEAQAATEAYSASITEKYRQEMPGTDDATILARARAWTDDERAELARLQDVATELVVELHRAREAAKREGDNY</sequence>
<protein>
    <submittedName>
        <fullName evidence="1">Uncharacterized protein</fullName>
    </submittedName>
</protein>
<organism evidence="1 2">
    <name type="scientific">Streptacidiphilus pinicola</name>
    <dbReference type="NCBI Taxonomy" id="2219663"/>
    <lineage>
        <taxon>Bacteria</taxon>
        <taxon>Bacillati</taxon>
        <taxon>Actinomycetota</taxon>
        <taxon>Actinomycetes</taxon>
        <taxon>Kitasatosporales</taxon>
        <taxon>Streptomycetaceae</taxon>
        <taxon>Streptacidiphilus</taxon>
    </lineage>
</organism>
<proteinExistence type="predicted"/>
<evidence type="ECO:0000313" key="1">
    <source>
        <dbReference type="EMBL" id="RAG80973.1"/>
    </source>
</evidence>
<comment type="caution">
    <text evidence="1">The sequence shown here is derived from an EMBL/GenBank/DDBJ whole genome shotgun (WGS) entry which is preliminary data.</text>
</comment>
<dbReference type="RefSeq" id="WP_111507327.1">
    <property type="nucleotide sequence ID" value="NZ_QKYN01000185.1"/>
</dbReference>
<evidence type="ECO:0000313" key="2">
    <source>
        <dbReference type="Proteomes" id="UP000248889"/>
    </source>
</evidence>
<reference evidence="1 2" key="1">
    <citation type="submission" date="2018-06" db="EMBL/GenBank/DDBJ databases">
        <title>Streptacidiphilus pinicola sp. nov., isolated from pine grove soil.</title>
        <authorList>
            <person name="Roh S.G."/>
            <person name="Park S."/>
            <person name="Kim M.-K."/>
            <person name="Yun B.-R."/>
            <person name="Park J."/>
            <person name="Kim M.J."/>
            <person name="Kim Y.S."/>
            <person name="Kim S.B."/>
        </authorList>
    </citation>
    <scope>NUCLEOTIDE SEQUENCE [LARGE SCALE GENOMIC DNA]</scope>
    <source>
        <strain evidence="1 2">MMS16-CNU450</strain>
    </source>
</reference>
<gene>
    <name evidence="1" type="ORF">DN069_35245</name>
</gene>
<dbReference type="Proteomes" id="UP000248889">
    <property type="component" value="Unassembled WGS sequence"/>
</dbReference>
<dbReference type="EMBL" id="QKYN01000185">
    <property type="protein sequence ID" value="RAG80973.1"/>
    <property type="molecule type" value="Genomic_DNA"/>
</dbReference>
<accession>A0A2X0IBH7</accession>
<name>A0A2X0IBH7_9ACTN</name>